<evidence type="ECO:0000313" key="2">
    <source>
        <dbReference type="Proteomes" id="UP001347796"/>
    </source>
</evidence>
<gene>
    <name evidence="1" type="ORF">SNE40_002499</name>
</gene>
<protein>
    <submittedName>
        <fullName evidence="1">Uncharacterized protein</fullName>
    </submittedName>
</protein>
<keyword evidence="2" id="KW-1185">Reference proteome</keyword>
<name>A0AAN8K8Q3_PATCE</name>
<organism evidence="1 2">
    <name type="scientific">Patella caerulea</name>
    <name type="common">Rayed Mediterranean limpet</name>
    <dbReference type="NCBI Taxonomy" id="87958"/>
    <lineage>
        <taxon>Eukaryota</taxon>
        <taxon>Metazoa</taxon>
        <taxon>Spiralia</taxon>
        <taxon>Lophotrochozoa</taxon>
        <taxon>Mollusca</taxon>
        <taxon>Gastropoda</taxon>
        <taxon>Patellogastropoda</taxon>
        <taxon>Patelloidea</taxon>
        <taxon>Patellidae</taxon>
        <taxon>Patella</taxon>
    </lineage>
</organism>
<reference evidence="1 2" key="1">
    <citation type="submission" date="2024-01" db="EMBL/GenBank/DDBJ databases">
        <title>The genome of the rayed Mediterranean limpet Patella caerulea (Linnaeus, 1758).</title>
        <authorList>
            <person name="Anh-Thu Weber A."/>
            <person name="Halstead-Nussloch G."/>
        </authorList>
    </citation>
    <scope>NUCLEOTIDE SEQUENCE [LARGE SCALE GENOMIC DNA]</scope>
    <source>
        <strain evidence="1">AATW-2023a</strain>
        <tissue evidence="1">Whole specimen</tissue>
    </source>
</reference>
<dbReference type="AlphaFoldDB" id="A0AAN8K8Q3"/>
<comment type="caution">
    <text evidence="1">The sequence shown here is derived from an EMBL/GenBank/DDBJ whole genome shotgun (WGS) entry which is preliminary data.</text>
</comment>
<sequence>MPIFSVSTTFETVTPQIRLFDELKTHVYTFHVESLTKDELVQLLDDLGFHRKPQYMMPLPEKYRNGASPSDNGITFDDLMTGNTKWSQYGTIINPHDEI</sequence>
<dbReference type="EMBL" id="JAZGQO010000002">
    <property type="protein sequence ID" value="KAK6190693.1"/>
    <property type="molecule type" value="Genomic_DNA"/>
</dbReference>
<evidence type="ECO:0000313" key="1">
    <source>
        <dbReference type="EMBL" id="KAK6190693.1"/>
    </source>
</evidence>
<proteinExistence type="predicted"/>
<accession>A0AAN8K8Q3</accession>
<dbReference type="Proteomes" id="UP001347796">
    <property type="component" value="Unassembled WGS sequence"/>
</dbReference>